<evidence type="ECO:0000259" key="2">
    <source>
        <dbReference type="Pfam" id="PF19481"/>
    </source>
</evidence>
<dbReference type="EMBL" id="CP039381">
    <property type="protein sequence ID" value="QCT07438.1"/>
    <property type="molecule type" value="Genomic_DNA"/>
</dbReference>
<organism evidence="3 4">
    <name type="scientific">Ruminococcus bovis</name>
    <dbReference type="NCBI Taxonomy" id="2564099"/>
    <lineage>
        <taxon>Bacteria</taxon>
        <taxon>Bacillati</taxon>
        <taxon>Bacillota</taxon>
        <taxon>Clostridia</taxon>
        <taxon>Eubacteriales</taxon>
        <taxon>Oscillospiraceae</taxon>
        <taxon>Ruminococcus</taxon>
    </lineage>
</organism>
<dbReference type="InterPro" id="IPR010724">
    <property type="entry name" value="RepA_N"/>
</dbReference>
<reference evidence="3 4" key="1">
    <citation type="submission" date="2019-04" db="EMBL/GenBank/DDBJ databases">
        <authorList>
            <person name="Embree M."/>
            <person name="Gaffney J.R."/>
        </authorList>
    </citation>
    <scope>NUCLEOTIDE SEQUENCE [LARGE SCALE GENOMIC DNA]</scope>
    <source>
        <strain evidence="3 4">JE7A12</strain>
    </source>
</reference>
<evidence type="ECO:0000313" key="4">
    <source>
        <dbReference type="Proteomes" id="UP000301475"/>
    </source>
</evidence>
<feature type="domain" description="DUF6017" evidence="2">
    <location>
        <begin position="155"/>
        <end position="253"/>
    </location>
</feature>
<dbReference type="Pfam" id="PF06970">
    <property type="entry name" value="RepA_N"/>
    <property type="match status" value="1"/>
</dbReference>
<dbReference type="KEGG" id="ruj:E5Z56_08780"/>
<feature type="domain" description="Replication initiator A N-terminal" evidence="1">
    <location>
        <begin position="6"/>
        <end position="79"/>
    </location>
</feature>
<dbReference type="OrthoDB" id="9803733at2"/>
<name>A0A4P8Y2F0_9FIRM</name>
<proteinExistence type="predicted"/>
<dbReference type="InterPro" id="IPR046059">
    <property type="entry name" value="DUF6017"/>
</dbReference>
<gene>
    <name evidence="3" type="ORF">E5Z56_08780</name>
</gene>
<dbReference type="AlphaFoldDB" id="A0A4P8Y2F0"/>
<sequence length="260" mass="30031">MKSSYRFLKVPLCLFSDSYSQLSVEAKILYAFLLDRLTLSEKNGFLDEDGSVFVYYTNSEVCRTFCCGSQKATRLFRELEKYRLINRRNQGRGKPDAIYVNQFEESPNSLFKNNDNQHSGVMKPHILECGKSPPINTEYIHTEDSHINLSISYNVVKEEIMEQIEYDVLAQRDFGGVLEEIVSLITDTYCSNESYVRIGKREIPIATVRQRLLMLTAEHIEYVINSLERNTTEIKNMRAYMLTSLYNSIDTLEADGLYGN</sequence>
<evidence type="ECO:0000259" key="1">
    <source>
        <dbReference type="Pfam" id="PF06970"/>
    </source>
</evidence>
<keyword evidence="4" id="KW-1185">Reference proteome</keyword>
<dbReference type="Proteomes" id="UP000301475">
    <property type="component" value="Chromosome"/>
</dbReference>
<protein>
    <submittedName>
        <fullName evidence="3">Replication initiator A domain-containing protein</fullName>
    </submittedName>
</protein>
<accession>A0A4P8Y2F0</accession>
<dbReference type="Pfam" id="PF19481">
    <property type="entry name" value="DUF6017"/>
    <property type="match status" value="1"/>
</dbReference>
<evidence type="ECO:0000313" key="3">
    <source>
        <dbReference type="EMBL" id="QCT07438.1"/>
    </source>
</evidence>
<dbReference type="RefSeq" id="WP_138157451.1">
    <property type="nucleotide sequence ID" value="NZ_CP039381.1"/>
</dbReference>